<sequence length="107" mass="11796">MKKKYVFAVAGLITAALITFLFMKPSQLADASRGSLSETETRRVEEDSIPGRESSHAKQRVSDWASKASDEIYRNFHDTKSRAETGDAAAQRQLAEGGLNLQVQHVS</sequence>
<evidence type="ECO:0000313" key="3">
    <source>
        <dbReference type="Proteomes" id="UP001199206"/>
    </source>
</evidence>
<reference evidence="2 3" key="1">
    <citation type="submission" date="2021-10" db="EMBL/GenBank/DDBJ databases">
        <title>Genome sequencing of Xanthomonas strains from NCPPB.</title>
        <authorList>
            <person name="Hussein R."/>
            <person name="Harrison J."/>
            <person name="Studholme D.J."/>
            <person name="Vicente J."/>
            <person name="Grant M."/>
        </authorList>
    </citation>
    <scope>NUCLEOTIDE SEQUENCE [LARGE SCALE GENOMIC DNA]</scope>
    <source>
        <strain evidence="2 3">NCPPB 101</strain>
    </source>
</reference>
<comment type="caution">
    <text evidence="2">The sequence shown here is derived from an EMBL/GenBank/DDBJ whole genome shotgun (WGS) entry which is preliminary data.</text>
</comment>
<feature type="region of interest" description="Disordered" evidence="1">
    <location>
        <begin position="30"/>
        <end position="65"/>
    </location>
</feature>
<proteinExistence type="predicted"/>
<feature type="compositionally biased region" description="Basic and acidic residues" evidence="1">
    <location>
        <begin position="39"/>
        <end position="56"/>
    </location>
</feature>
<gene>
    <name evidence="2" type="ORF">LL965_07760</name>
</gene>
<dbReference type="EMBL" id="JAJGQJ010000013">
    <property type="protein sequence ID" value="MCC4619990.1"/>
    <property type="molecule type" value="Genomic_DNA"/>
</dbReference>
<organism evidence="2 3">
    <name type="scientific">Xanthomonas cassavae CFBP 4642</name>
    <dbReference type="NCBI Taxonomy" id="1219375"/>
    <lineage>
        <taxon>Bacteria</taxon>
        <taxon>Pseudomonadati</taxon>
        <taxon>Pseudomonadota</taxon>
        <taxon>Gammaproteobacteria</taxon>
        <taxon>Lysobacterales</taxon>
        <taxon>Lysobacteraceae</taxon>
        <taxon>Xanthomonas</taxon>
    </lineage>
</organism>
<dbReference type="Proteomes" id="UP001199206">
    <property type="component" value="Unassembled WGS sequence"/>
</dbReference>
<protein>
    <submittedName>
        <fullName evidence="2">Uncharacterized protein</fullName>
    </submittedName>
</protein>
<evidence type="ECO:0000313" key="2">
    <source>
        <dbReference type="EMBL" id="MCC4619990.1"/>
    </source>
</evidence>
<name>A0ABS8HDB9_9XANT</name>
<evidence type="ECO:0000256" key="1">
    <source>
        <dbReference type="SAM" id="MobiDB-lite"/>
    </source>
</evidence>
<keyword evidence="3" id="KW-1185">Reference proteome</keyword>
<accession>A0ABS8HDB9</accession>
<dbReference type="RefSeq" id="WP_200859709.1">
    <property type="nucleotide sequence ID" value="NZ_CAWLZN010000001.1"/>
</dbReference>